<accession>A0A832LWC3</accession>
<evidence type="ECO:0000313" key="1">
    <source>
        <dbReference type="EMBL" id="HGV55898.1"/>
    </source>
</evidence>
<sequence length="79" mass="8980">MKVDVDPEVLCNKIKEIFPDLGECAIDIKVFWDQELGKYAVILEKGERTAKIYLEDEEVKNCLMGKKCISSALQVGQMK</sequence>
<protein>
    <submittedName>
        <fullName evidence="1">Uncharacterized protein</fullName>
    </submittedName>
</protein>
<reference evidence="1" key="1">
    <citation type="journal article" date="2020" name="mSystems">
        <title>Genome- and Community-Level Interaction Insights into Carbon Utilization and Element Cycling Functions of Hydrothermarchaeota in Hydrothermal Sediment.</title>
        <authorList>
            <person name="Zhou Z."/>
            <person name="Liu Y."/>
            <person name="Xu W."/>
            <person name="Pan J."/>
            <person name="Luo Z.H."/>
            <person name="Li M."/>
        </authorList>
    </citation>
    <scope>NUCLEOTIDE SEQUENCE [LARGE SCALE GENOMIC DNA]</scope>
    <source>
        <strain evidence="1">SpSt-605</strain>
    </source>
</reference>
<gene>
    <name evidence="1" type="ORF">ENT73_07480</name>
</gene>
<comment type="caution">
    <text evidence="1">The sequence shown here is derived from an EMBL/GenBank/DDBJ whole genome shotgun (WGS) entry which is preliminary data.</text>
</comment>
<dbReference type="EMBL" id="DSZU01000136">
    <property type="protein sequence ID" value="HGV55898.1"/>
    <property type="molecule type" value="Genomic_DNA"/>
</dbReference>
<proteinExistence type="predicted"/>
<dbReference type="AlphaFoldDB" id="A0A832LWC3"/>
<name>A0A832LWC3_9BACT</name>
<organism evidence="1">
    <name type="scientific">Caldimicrobium thiodismutans</name>
    <dbReference type="NCBI Taxonomy" id="1653476"/>
    <lineage>
        <taxon>Bacteria</taxon>
        <taxon>Pseudomonadati</taxon>
        <taxon>Thermodesulfobacteriota</taxon>
        <taxon>Thermodesulfobacteria</taxon>
        <taxon>Thermodesulfobacteriales</taxon>
        <taxon>Thermodesulfobacteriaceae</taxon>
        <taxon>Caldimicrobium</taxon>
    </lineage>
</organism>